<evidence type="ECO:0000313" key="2">
    <source>
        <dbReference type="EMBL" id="XFO69170.1"/>
    </source>
</evidence>
<feature type="region of interest" description="Disordered" evidence="1">
    <location>
        <begin position="1"/>
        <end position="20"/>
    </location>
</feature>
<feature type="compositionally biased region" description="Polar residues" evidence="1">
    <location>
        <begin position="1"/>
        <end position="17"/>
    </location>
</feature>
<keyword evidence="3" id="KW-1185">Reference proteome</keyword>
<dbReference type="EMBL" id="CP155573">
    <property type="protein sequence ID" value="XFO69170.1"/>
    <property type="molecule type" value="Genomic_DNA"/>
</dbReference>
<accession>A0ABZ3IU76</accession>
<sequence length="53" mass="6021">MSTATTTVLGPINTQEQAETKKYDADNTTVATKKFISRDITREKWFWEIAVPS</sequence>
<evidence type="ECO:0000313" key="3">
    <source>
        <dbReference type="Proteomes" id="UP000216752"/>
    </source>
</evidence>
<evidence type="ECO:0000256" key="1">
    <source>
        <dbReference type="SAM" id="MobiDB-lite"/>
    </source>
</evidence>
<gene>
    <name evidence="2" type="ORF">SPSIL_054000</name>
</gene>
<dbReference type="Proteomes" id="UP000216752">
    <property type="component" value="Chromosome"/>
</dbReference>
<protein>
    <submittedName>
        <fullName evidence="2">Uncharacterized protein</fullName>
    </submittedName>
</protein>
<dbReference type="RefSeq" id="WP_169717580.1">
    <property type="nucleotide sequence ID" value="NZ_CP155573.1"/>
</dbReference>
<organism evidence="2 3">
    <name type="scientific">Sporomusa silvacetica DSM 10669</name>
    <dbReference type="NCBI Taxonomy" id="1123289"/>
    <lineage>
        <taxon>Bacteria</taxon>
        <taxon>Bacillati</taxon>
        <taxon>Bacillota</taxon>
        <taxon>Negativicutes</taxon>
        <taxon>Selenomonadales</taxon>
        <taxon>Sporomusaceae</taxon>
        <taxon>Sporomusa</taxon>
    </lineage>
</organism>
<reference evidence="2" key="1">
    <citation type="submission" date="2024-05" db="EMBL/GenBank/DDBJ databases">
        <title>Isolation and characterization of Sporomusa carbonis sp. nov., a carboxydotrophic hydrogenogen in the genus of Sporomusa isolated from a charcoal burning pile.</title>
        <authorList>
            <person name="Boeer T."/>
            <person name="Rosenbaum F."/>
            <person name="Eysell L."/>
            <person name="Mueller V."/>
            <person name="Daniel R."/>
            <person name="Poehlein A."/>
        </authorList>
    </citation>
    <scope>NUCLEOTIDE SEQUENCE [LARGE SCALE GENOMIC DNA]</scope>
    <source>
        <strain evidence="2">DSM 10669</strain>
    </source>
</reference>
<name>A0ABZ3IU76_9FIRM</name>
<proteinExistence type="predicted"/>